<dbReference type="GO" id="GO:0006581">
    <property type="term" value="P:acetylcholine catabolic process"/>
    <property type="evidence" value="ECO:0007669"/>
    <property type="project" value="TreeGrafter"/>
</dbReference>
<evidence type="ECO:0000256" key="11">
    <source>
        <dbReference type="SAM" id="Phobius"/>
    </source>
</evidence>
<comment type="catalytic activity">
    <reaction evidence="7">
        <text>acetylcholine + H2O = choline + acetate + H(+)</text>
        <dbReference type="Rhea" id="RHEA:17561"/>
        <dbReference type="ChEBI" id="CHEBI:15354"/>
        <dbReference type="ChEBI" id="CHEBI:15355"/>
        <dbReference type="ChEBI" id="CHEBI:15377"/>
        <dbReference type="ChEBI" id="CHEBI:15378"/>
        <dbReference type="ChEBI" id="CHEBI:30089"/>
        <dbReference type="EC" id="3.1.1.7"/>
    </reaction>
</comment>
<dbReference type="PRINTS" id="PR00878">
    <property type="entry name" value="CHOLNESTRASE"/>
</dbReference>
<dbReference type="PROSITE" id="PS00941">
    <property type="entry name" value="CARBOXYLESTERASE_B_2"/>
    <property type="match status" value="1"/>
</dbReference>
<feature type="region of interest" description="Disordered" evidence="10">
    <location>
        <begin position="358"/>
        <end position="383"/>
    </location>
</feature>
<evidence type="ECO:0000313" key="13">
    <source>
        <dbReference type="EnsemblMetazoa" id="tetur25g00710.1"/>
    </source>
</evidence>
<keyword evidence="14" id="KW-1185">Reference proteome</keyword>
<dbReference type="STRING" id="32264.T1KX09"/>
<dbReference type="InterPro" id="IPR019826">
    <property type="entry name" value="Carboxylesterase_B_AS"/>
</dbReference>
<dbReference type="InterPro" id="IPR019819">
    <property type="entry name" value="Carboxylesterase_B_CS"/>
</dbReference>
<dbReference type="PANTHER" id="PTHR43918">
    <property type="entry name" value="ACETYLCHOLINESTERASE"/>
    <property type="match status" value="1"/>
</dbReference>
<reference evidence="13" key="2">
    <citation type="submission" date="2015-06" db="UniProtKB">
        <authorList>
            <consortium name="EnsemblMetazoa"/>
        </authorList>
    </citation>
    <scope>IDENTIFICATION</scope>
</reference>
<dbReference type="InterPro" id="IPR002018">
    <property type="entry name" value="CarbesteraseB"/>
</dbReference>
<evidence type="ECO:0000259" key="12">
    <source>
        <dbReference type="Pfam" id="PF00135"/>
    </source>
</evidence>
<dbReference type="EnsemblMetazoa" id="tetur25g00710.1">
    <property type="protein sequence ID" value="tetur25g00710.1"/>
    <property type="gene ID" value="tetur25g00710"/>
</dbReference>
<evidence type="ECO:0000256" key="1">
    <source>
        <dbReference type="ARBA" id="ARBA00005964"/>
    </source>
</evidence>
<feature type="active site" description="Charge relay system" evidence="8">
    <location>
        <position position="452"/>
    </location>
</feature>
<protein>
    <recommendedName>
        <fullName evidence="9">Carboxylic ester hydrolase</fullName>
        <ecNumber evidence="9">3.1.1.-</ecNumber>
    </recommendedName>
</protein>
<dbReference type="FunFam" id="3.40.50.1820:FF:000029">
    <property type="entry name" value="Acetylcholinesterase"/>
    <property type="match status" value="1"/>
</dbReference>
<dbReference type="EC" id="3.1.1.-" evidence="9"/>
<dbReference type="ESTHER" id="tetur-t1kx09">
    <property type="family name" value="Cholinesterase-like"/>
</dbReference>
<name>T1KX09_TETUR</name>
<dbReference type="InterPro" id="IPR000997">
    <property type="entry name" value="Cholinesterase"/>
</dbReference>
<dbReference type="AlphaFoldDB" id="T1KX09"/>
<evidence type="ECO:0000256" key="6">
    <source>
        <dbReference type="ARBA" id="ARBA00023180"/>
    </source>
</evidence>
<dbReference type="PANTHER" id="PTHR43918:SF4">
    <property type="entry name" value="CARBOXYLIC ESTER HYDROLASE"/>
    <property type="match status" value="1"/>
</dbReference>
<feature type="active site" description="Charge relay system" evidence="8">
    <location>
        <position position="565"/>
    </location>
</feature>
<dbReference type="GO" id="GO:0003990">
    <property type="term" value="F:acetylcholinesterase activity"/>
    <property type="evidence" value="ECO:0007669"/>
    <property type="project" value="UniProtKB-EC"/>
</dbReference>
<evidence type="ECO:0000256" key="10">
    <source>
        <dbReference type="SAM" id="MobiDB-lite"/>
    </source>
</evidence>
<dbReference type="Proteomes" id="UP000015104">
    <property type="component" value="Unassembled WGS sequence"/>
</dbReference>
<dbReference type="GO" id="GO:0005886">
    <property type="term" value="C:plasma membrane"/>
    <property type="evidence" value="ECO:0007669"/>
    <property type="project" value="TreeGrafter"/>
</dbReference>
<dbReference type="PROSITE" id="PS00122">
    <property type="entry name" value="CARBOXYLESTERASE_B_1"/>
    <property type="match status" value="1"/>
</dbReference>
<comment type="similarity">
    <text evidence="1 9">Belongs to the type-B carboxylesterase/lipase family.</text>
</comment>
<dbReference type="InterPro" id="IPR050654">
    <property type="entry name" value="AChE-related_enzymes"/>
</dbReference>
<keyword evidence="11" id="KW-1133">Transmembrane helix</keyword>
<dbReference type="Pfam" id="PF00135">
    <property type="entry name" value="COesterase"/>
    <property type="match status" value="1"/>
</dbReference>
<keyword evidence="11" id="KW-0472">Membrane</keyword>
<feature type="active site" description="Acyl-ester intermediate" evidence="8">
    <location>
        <position position="294"/>
    </location>
</feature>
<reference evidence="14" key="1">
    <citation type="submission" date="2011-08" db="EMBL/GenBank/DDBJ databases">
        <authorList>
            <person name="Rombauts S."/>
        </authorList>
    </citation>
    <scope>NUCLEOTIDE SEQUENCE</scope>
    <source>
        <strain evidence="14">London</strain>
    </source>
</reference>
<dbReference type="HOGENOM" id="CLU_006586_13_0_1"/>
<evidence type="ECO:0000256" key="4">
    <source>
        <dbReference type="ARBA" id="ARBA00022867"/>
    </source>
</evidence>
<dbReference type="OrthoDB" id="408631at2759"/>
<gene>
    <name evidence="13" type="primary">107368029</name>
</gene>
<feature type="transmembrane region" description="Helical" evidence="11">
    <location>
        <begin position="28"/>
        <end position="50"/>
    </location>
</feature>
<keyword evidence="2" id="KW-0719">Serine esterase</keyword>
<keyword evidence="4" id="KW-0531">Neurotransmitter degradation</keyword>
<dbReference type="CDD" id="cd00312">
    <property type="entry name" value="Esterase_lipase"/>
    <property type="match status" value="1"/>
</dbReference>
<feature type="compositionally biased region" description="Low complexity" evidence="10">
    <location>
        <begin position="69"/>
        <end position="78"/>
    </location>
</feature>
<feature type="domain" description="Carboxylesterase type B" evidence="12">
    <location>
        <begin position="89"/>
        <end position="647"/>
    </location>
</feature>
<keyword evidence="11" id="KW-0812">Transmembrane</keyword>
<keyword evidence="6" id="KW-0325">Glycoprotein</keyword>
<proteinExistence type="inferred from homology"/>
<feature type="compositionally biased region" description="Low complexity" evidence="10">
    <location>
        <begin position="358"/>
        <end position="373"/>
    </location>
</feature>
<evidence type="ECO:0000313" key="14">
    <source>
        <dbReference type="Proteomes" id="UP000015104"/>
    </source>
</evidence>
<evidence type="ECO:0000256" key="2">
    <source>
        <dbReference type="ARBA" id="ARBA00022487"/>
    </source>
</evidence>
<dbReference type="OMA" id="MRIDNTN"/>
<dbReference type="Gene3D" id="3.40.50.1820">
    <property type="entry name" value="alpha/beta hydrolase"/>
    <property type="match status" value="1"/>
</dbReference>
<keyword evidence="3 9" id="KW-0378">Hydrolase</keyword>
<evidence type="ECO:0000256" key="9">
    <source>
        <dbReference type="RuleBase" id="RU361235"/>
    </source>
</evidence>
<evidence type="ECO:0000256" key="5">
    <source>
        <dbReference type="ARBA" id="ARBA00023157"/>
    </source>
</evidence>
<sequence>MDRRRVYKTNVSPRPEVELVKKSSARRALIITIVVVILFVLSLVFVKLLLPLHLRLPDFVELNIFTDSSSSESLDQSSPTDEHSNEDSSLIVTTSYGALRGFKVSVLQRSIGVFLGIPYAAPPIGANRFRKPQPLQSWNNIRDATRFGPQCVQFKPNRTYTPWISPEDYMSEDCLYLNIWVPLEESGFRMTQSIGKQKRASMQLPVMLWIHGGAFFSGSADLSTYDGRILSSFGNVIVVTINYRLGAFGFLNLGTASAPGNQGLHDQVAALKWVQDNIAHFGGDPNQVTLFGQSAGAISVGLHYISPLSSDLFRRGIMQSGAPTVTRLFYEREGAYGRRGLTLASMVGCLPDDAGANTTNTTSPIFSSSSTPSKEQHHHQSFPKTPEVIADCLRSVDLKQLTEAQNNLIDEMSLSFGPSLGDDFLPANPISLMDLGEIGDQREVMLGSTQDEGTFFLHYLDPKLFGATLNNVSHSRIMQFVRQSFPFLTPRVASLVYSSFLPISEDTSPADVRQILSDFIGDSTFTCPLTLFSQLFVKNEGSAYFYVFDHKPSNSPWPNWMGVLHFDEVQFIFGVPLRQPHLYQSEEVEFSKRLMKTWVSFAKNGVPGNQMDVDWPEYTPETPHYVDLKPVNATIESGPKESVCARWHIMLQTS</sequence>
<dbReference type="eggNOG" id="KOG4389">
    <property type="taxonomic scope" value="Eukaryota"/>
</dbReference>
<dbReference type="GO" id="GO:0005615">
    <property type="term" value="C:extracellular space"/>
    <property type="evidence" value="ECO:0007669"/>
    <property type="project" value="TreeGrafter"/>
</dbReference>
<feature type="region of interest" description="Disordered" evidence="10">
    <location>
        <begin position="69"/>
        <end position="88"/>
    </location>
</feature>
<dbReference type="EMBL" id="CAEY01000675">
    <property type="status" value="NOT_ANNOTATED_CDS"/>
    <property type="molecule type" value="Genomic_DNA"/>
</dbReference>
<keyword evidence="5" id="KW-1015">Disulfide bond</keyword>
<dbReference type="InterPro" id="IPR029058">
    <property type="entry name" value="AB_hydrolase_fold"/>
</dbReference>
<accession>T1KX09</accession>
<dbReference type="GO" id="GO:0019695">
    <property type="term" value="P:choline metabolic process"/>
    <property type="evidence" value="ECO:0007669"/>
    <property type="project" value="TreeGrafter"/>
</dbReference>
<dbReference type="SMR" id="T1KX09"/>
<evidence type="ECO:0000256" key="8">
    <source>
        <dbReference type="PIRSR" id="PIRSR600997-1"/>
    </source>
</evidence>
<dbReference type="SUPFAM" id="SSF53474">
    <property type="entry name" value="alpha/beta-Hydrolases"/>
    <property type="match status" value="1"/>
</dbReference>
<dbReference type="KEGG" id="tut:107368029"/>
<evidence type="ECO:0000256" key="7">
    <source>
        <dbReference type="ARBA" id="ARBA00048484"/>
    </source>
</evidence>
<organism evidence="13 14">
    <name type="scientific">Tetranychus urticae</name>
    <name type="common">Two-spotted spider mite</name>
    <dbReference type="NCBI Taxonomy" id="32264"/>
    <lineage>
        <taxon>Eukaryota</taxon>
        <taxon>Metazoa</taxon>
        <taxon>Ecdysozoa</taxon>
        <taxon>Arthropoda</taxon>
        <taxon>Chelicerata</taxon>
        <taxon>Arachnida</taxon>
        <taxon>Acari</taxon>
        <taxon>Acariformes</taxon>
        <taxon>Trombidiformes</taxon>
        <taxon>Prostigmata</taxon>
        <taxon>Eleutherengona</taxon>
        <taxon>Raphignathae</taxon>
        <taxon>Tetranychoidea</taxon>
        <taxon>Tetranychidae</taxon>
        <taxon>Tetranychus</taxon>
    </lineage>
</organism>
<evidence type="ECO:0000256" key="3">
    <source>
        <dbReference type="ARBA" id="ARBA00022801"/>
    </source>
</evidence>